<dbReference type="InterPro" id="IPR018357">
    <property type="entry name" value="Hexapep_transf_CS"/>
</dbReference>
<evidence type="ECO:0000313" key="6">
    <source>
        <dbReference type="Proteomes" id="UP000254919"/>
    </source>
</evidence>
<dbReference type="AlphaFoldDB" id="A0A379MX51"/>
<dbReference type="PANTHER" id="PTHR43300">
    <property type="entry name" value="ACETYLTRANSFERASE"/>
    <property type="match status" value="1"/>
</dbReference>
<evidence type="ECO:0000256" key="1">
    <source>
        <dbReference type="ARBA" id="ARBA00007274"/>
    </source>
</evidence>
<evidence type="ECO:0000313" key="5">
    <source>
        <dbReference type="EMBL" id="SUE38901.1"/>
    </source>
</evidence>
<dbReference type="NCBIfam" id="TIGR03308">
    <property type="entry name" value="phn_thr-fam"/>
    <property type="match status" value="1"/>
</dbReference>
<dbReference type="InterPro" id="IPR050179">
    <property type="entry name" value="Trans_hexapeptide_repeat"/>
</dbReference>
<dbReference type="InterPro" id="IPR001451">
    <property type="entry name" value="Hexapep"/>
</dbReference>
<organism evidence="5 6">
    <name type="scientific">Roseomonas mucosa</name>
    <dbReference type="NCBI Taxonomy" id="207340"/>
    <lineage>
        <taxon>Bacteria</taxon>
        <taxon>Pseudomonadati</taxon>
        <taxon>Pseudomonadota</taxon>
        <taxon>Alphaproteobacteria</taxon>
        <taxon>Acetobacterales</taxon>
        <taxon>Roseomonadaceae</taxon>
        <taxon>Roseomonas</taxon>
    </lineage>
</organism>
<dbReference type="InterPro" id="IPR017694">
    <property type="entry name" value="Phosphonate_tfrase_rpt"/>
</dbReference>
<dbReference type="EC" id="2.3.1.-" evidence="5"/>
<dbReference type="CDD" id="cd03349">
    <property type="entry name" value="LbH_XAT"/>
    <property type="match status" value="1"/>
</dbReference>
<protein>
    <submittedName>
        <fullName evidence="5">Streptogramin A acetyltransferase</fullName>
        <ecNumber evidence="5">2.3.1.-</ecNumber>
    </submittedName>
</protein>
<evidence type="ECO:0000256" key="4">
    <source>
        <dbReference type="ARBA" id="ARBA00023315"/>
    </source>
</evidence>
<proteinExistence type="inferred from homology"/>
<accession>A0A379MX51</accession>
<keyword evidence="4 5" id="KW-0012">Acyltransferase</keyword>
<dbReference type="PANTHER" id="PTHR43300:SF11">
    <property type="entry name" value="ACETYLTRANSFERASE RV3034C-RELATED"/>
    <property type="match status" value="1"/>
</dbReference>
<dbReference type="Pfam" id="PF00132">
    <property type="entry name" value="Hexapep"/>
    <property type="match status" value="1"/>
</dbReference>
<keyword evidence="3" id="KW-0677">Repeat</keyword>
<dbReference type="Gene3D" id="2.160.10.10">
    <property type="entry name" value="Hexapeptide repeat proteins"/>
    <property type="match status" value="1"/>
</dbReference>
<dbReference type="Proteomes" id="UP000254919">
    <property type="component" value="Unassembled WGS sequence"/>
</dbReference>
<name>A0A379MX51_9PROT</name>
<gene>
    <name evidence="5" type="primary">vatD_1</name>
    <name evidence="5" type="ORF">NCTC13291_00946</name>
</gene>
<dbReference type="SUPFAM" id="SSF51161">
    <property type="entry name" value="Trimeric LpxA-like enzymes"/>
    <property type="match status" value="1"/>
</dbReference>
<sequence>MGATGGRHMDPATATKRLGEAPAIDPSASLRDTRLGRYCEVGARTKLAECVFGDYSYVANDSDIIYATLGRFCSIAAQVRINPGNHPLERVALNHFTYRSAAYGLGDDDADFFAWRRDHHVTLGHDVWIGHGAVVLPGLRIGNGAAIGAGAVVTKDVPPFAIVVGVPGRVLRFRFPPTVIAALERIAWWDWPHEVLGERLGDFRSLGAEEFCRRYDPA</sequence>
<dbReference type="GO" id="GO:0016746">
    <property type="term" value="F:acyltransferase activity"/>
    <property type="evidence" value="ECO:0007669"/>
    <property type="project" value="UniProtKB-KW"/>
</dbReference>
<keyword evidence="2 5" id="KW-0808">Transferase</keyword>
<evidence type="ECO:0000256" key="2">
    <source>
        <dbReference type="ARBA" id="ARBA00022679"/>
    </source>
</evidence>
<dbReference type="InterPro" id="IPR011004">
    <property type="entry name" value="Trimer_LpxA-like_sf"/>
</dbReference>
<evidence type="ECO:0000256" key="3">
    <source>
        <dbReference type="ARBA" id="ARBA00022737"/>
    </source>
</evidence>
<comment type="similarity">
    <text evidence="1">Belongs to the transferase hexapeptide repeat family.</text>
</comment>
<dbReference type="EMBL" id="UGVN01000001">
    <property type="protein sequence ID" value="SUE38901.1"/>
    <property type="molecule type" value="Genomic_DNA"/>
</dbReference>
<dbReference type="PROSITE" id="PS00101">
    <property type="entry name" value="HEXAPEP_TRANSFERASES"/>
    <property type="match status" value="1"/>
</dbReference>
<reference evidence="5 6" key="1">
    <citation type="submission" date="2018-06" db="EMBL/GenBank/DDBJ databases">
        <authorList>
            <consortium name="Pathogen Informatics"/>
            <person name="Doyle S."/>
        </authorList>
    </citation>
    <scope>NUCLEOTIDE SEQUENCE [LARGE SCALE GENOMIC DNA]</scope>
    <source>
        <strain evidence="5 6">NCTC13291</strain>
    </source>
</reference>